<comment type="caution">
    <text evidence="5">The sequence shown here is derived from an EMBL/GenBank/DDBJ whole genome shotgun (WGS) entry which is preliminary data.</text>
</comment>
<dbReference type="Gene3D" id="3.80.10.10">
    <property type="entry name" value="Ribonuclease Inhibitor"/>
    <property type="match status" value="1"/>
</dbReference>
<evidence type="ECO:0000256" key="2">
    <source>
        <dbReference type="ARBA" id="ARBA00022737"/>
    </source>
</evidence>
<dbReference type="SMART" id="SM00248">
    <property type="entry name" value="ANK"/>
    <property type="match status" value="6"/>
</dbReference>
<dbReference type="InterPro" id="IPR036770">
    <property type="entry name" value="Ankyrin_rpt-contain_sf"/>
</dbReference>
<dbReference type="Gene3D" id="1.25.40.20">
    <property type="entry name" value="Ankyrin repeat-containing domain"/>
    <property type="match status" value="1"/>
</dbReference>
<dbReference type="InterPro" id="IPR032675">
    <property type="entry name" value="LRR_dom_sf"/>
</dbReference>
<feature type="repeat" description="ANK" evidence="4">
    <location>
        <begin position="249"/>
        <end position="275"/>
    </location>
</feature>
<feature type="repeat" description="ANK" evidence="4">
    <location>
        <begin position="282"/>
        <end position="314"/>
    </location>
</feature>
<reference evidence="5 6" key="1">
    <citation type="submission" date="2016-11" db="EMBL/GenBank/DDBJ databases">
        <title>The macronuclear genome of Stentor coeruleus: a giant cell with tiny introns.</title>
        <authorList>
            <person name="Slabodnick M."/>
            <person name="Ruby J.G."/>
            <person name="Reiff S.B."/>
            <person name="Swart E.C."/>
            <person name="Gosai S."/>
            <person name="Prabakaran S."/>
            <person name="Witkowska E."/>
            <person name="Larue G.E."/>
            <person name="Fisher S."/>
            <person name="Freeman R.M."/>
            <person name="Gunawardena J."/>
            <person name="Chu W."/>
            <person name="Stover N.A."/>
            <person name="Gregory B.D."/>
            <person name="Nowacki M."/>
            <person name="Derisi J."/>
            <person name="Roy S.W."/>
            <person name="Marshall W.F."/>
            <person name="Sood P."/>
        </authorList>
    </citation>
    <scope>NUCLEOTIDE SEQUENCE [LARGE SCALE GENOMIC DNA]</scope>
    <source>
        <strain evidence="5">WM001</strain>
    </source>
</reference>
<accession>A0A1R2CX25</accession>
<dbReference type="InterPro" id="IPR003591">
    <property type="entry name" value="Leu-rich_rpt_typical-subtyp"/>
</dbReference>
<dbReference type="SMART" id="SM00369">
    <property type="entry name" value="LRR_TYP"/>
    <property type="match status" value="4"/>
</dbReference>
<evidence type="ECO:0000256" key="4">
    <source>
        <dbReference type="PROSITE-ProRule" id="PRU00023"/>
    </source>
</evidence>
<name>A0A1R2CX25_9CILI</name>
<keyword evidence="3 4" id="KW-0040">ANK repeat</keyword>
<keyword evidence="6" id="KW-1185">Reference proteome</keyword>
<dbReference type="AlphaFoldDB" id="A0A1R2CX25"/>
<dbReference type="Pfam" id="PF13855">
    <property type="entry name" value="LRR_8"/>
    <property type="match status" value="1"/>
</dbReference>
<proteinExistence type="predicted"/>
<dbReference type="PROSITE" id="PS50088">
    <property type="entry name" value="ANK_REPEAT"/>
    <property type="match status" value="4"/>
</dbReference>
<dbReference type="SUPFAM" id="SSF52058">
    <property type="entry name" value="L domain-like"/>
    <property type="match status" value="1"/>
</dbReference>
<dbReference type="OrthoDB" id="310270at2759"/>
<dbReference type="EMBL" id="MPUH01000041">
    <property type="protein sequence ID" value="OMJ93530.1"/>
    <property type="molecule type" value="Genomic_DNA"/>
</dbReference>
<dbReference type="SMART" id="SM00364">
    <property type="entry name" value="LRR_BAC"/>
    <property type="match status" value="3"/>
</dbReference>
<keyword evidence="2" id="KW-0677">Repeat</keyword>
<dbReference type="InterPro" id="IPR001611">
    <property type="entry name" value="Leu-rich_rpt"/>
</dbReference>
<dbReference type="Proteomes" id="UP000187209">
    <property type="component" value="Unassembled WGS sequence"/>
</dbReference>
<keyword evidence="1" id="KW-0433">Leucine-rich repeat</keyword>
<dbReference type="PROSITE" id="PS51450">
    <property type="entry name" value="LRR"/>
    <property type="match status" value="2"/>
</dbReference>
<dbReference type="PANTHER" id="PTHR24171:SF9">
    <property type="entry name" value="ANKYRIN REPEAT DOMAIN-CONTAINING PROTEIN 39"/>
    <property type="match status" value="1"/>
</dbReference>
<evidence type="ECO:0000313" key="6">
    <source>
        <dbReference type="Proteomes" id="UP000187209"/>
    </source>
</evidence>
<dbReference type="InterPro" id="IPR002110">
    <property type="entry name" value="Ankyrin_rpt"/>
</dbReference>
<dbReference type="SUPFAM" id="SSF48403">
    <property type="entry name" value="Ankyrin repeat"/>
    <property type="match status" value="1"/>
</dbReference>
<dbReference type="PROSITE" id="PS50297">
    <property type="entry name" value="ANK_REP_REGION"/>
    <property type="match status" value="2"/>
</dbReference>
<protein>
    <submittedName>
        <fullName evidence="5">Uncharacterized protein</fullName>
    </submittedName>
</protein>
<feature type="repeat" description="ANK" evidence="4">
    <location>
        <begin position="398"/>
        <end position="430"/>
    </location>
</feature>
<feature type="repeat" description="ANK" evidence="4">
    <location>
        <begin position="216"/>
        <end position="248"/>
    </location>
</feature>
<evidence type="ECO:0000313" key="5">
    <source>
        <dbReference type="EMBL" id="OMJ93530.1"/>
    </source>
</evidence>
<dbReference type="Pfam" id="PF12796">
    <property type="entry name" value="Ank_2"/>
    <property type="match status" value="2"/>
</dbReference>
<gene>
    <name evidence="5" type="ORF">SteCoe_3508</name>
</gene>
<organism evidence="5 6">
    <name type="scientific">Stentor coeruleus</name>
    <dbReference type="NCBI Taxonomy" id="5963"/>
    <lineage>
        <taxon>Eukaryota</taxon>
        <taxon>Sar</taxon>
        <taxon>Alveolata</taxon>
        <taxon>Ciliophora</taxon>
        <taxon>Postciliodesmatophora</taxon>
        <taxon>Heterotrichea</taxon>
        <taxon>Heterotrichida</taxon>
        <taxon>Stentoridae</taxon>
        <taxon>Stentor</taxon>
    </lineage>
</organism>
<evidence type="ECO:0000256" key="1">
    <source>
        <dbReference type="ARBA" id="ARBA00022614"/>
    </source>
</evidence>
<dbReference type="PANTHER" id="PTHR24171">
    <property type="entry name" value="ANKYRIN REPEAT DOMAIN-CONTAINING PROTEIN 39-RELATED"/>
    <property type="match status" value="1"/>
</dbReference>
<sequence>MFKPNSSGELICKDLELTSVPKNLFQEGNNITLVDLRGNSLTSIEHSILFKLVNLKVLDLRSNHLEMLTDEIGYLWNLRELRLDNNHLTALPLGLFQLPSLTVLSVTKNSLFTLPDIIYKLRKLKNLSVSYNQISHIPVTMLKLKRLIEVYIQNNHFYEIPTGLISGNLKELGLEWFDYTNPVLTFKDLVKVLPLPIVTEYMTFLEFLKMFNKCHDHPDILYRAINRGDIGVIKGLIEGGVDLNSFDRDGYSPLMISIKQDKISICKMLIDAGASFKYGAGNYGSVLHIAVYKCEIWLVELLTTSGIDVNMIDAEGNTPLHILMGIFGKQKFKCKRIAELIMSRNPKVNVYNHENWAPLHIAARKGFSCALKWIINQNAILKLNKKELFDVNIKGGSLDWVPLHLASHSNHFKSVEILVNAGARVNTKNLEGKVPKDTCKGNVAIFKYLLRLERVQRHLYVKDNIEKELDNAKGISKNIAISTSSPLFLRYQNLYNLYMGNKYSEIAQLASRDKDTIVGADALYLLSFSKDKNSDMVDNII</sequence>
<evidence type="ECO:0000256" key="3">
    <source>
        <dbReference type="ARBA" id="ARBA00023043"/>
    </source>
</evidence>